<dbReference type="SUPFAM" id="SSF52418">
    <property type="entry name" value="Nucleoside phosphorylase/phosphoribosyltransferase catalytic domain"/>
    <property type="match status" value="1"/>
</dbReference>
<dbReference type="EMBL" id="CP036526">
    <property type="protein sequence ID" value="QDT11673.1"/>
    <property type="molecule type" value="Genomic_DNA"/>
</dbReference>
<dbReference type="SUPFAM" id="SSF47648">
    <property type="entry name" value="Nucleoside phosphorylase/phosphoribosyltransferase N-terminal domain"/>
    <property type="match status" value="1"/>
</dbReference>
<dbReference type="InterPro" id="IPR013102">
    <property type="entry name" value="PYNP_C"/>
</dbReference>
<dbReference type="Pfam" id="PF00591">
    <property type="entry name" value="Glycos_transf_3"/>
    <property type="match status" value="1"/>
</dbReference>
<evidence type="ECO:0000256" key="5">
    <source>
        <dbReference type="ARBA" id="ARBA00022679"/>
    </source>
</evidence>
<evidence type="ECO:0000256" key="2">
    <source>
        <dbReference type="ARBA" id="ARBA00011738"/>
    </source>
</evidence>
<dbReference type="OrthoDB" id="9763887at2"/>
<dbReference type="InterPro" id="IPR018090">
    <property type="entry name" value="Pyrmidine_PPas_bac/euk"/>
</dbReference>
<evidence type="ECO:0000256" key="7">
    <source>
        <dbReference type="SAM" id="MobiDB-lite"/>
    </source>
</evidence>
<evidence type="ECO:0000256" key="4">
    <source>
        <dbReference type="ARBA" id="ARBA00022676"/>
    </source>
</evidence>
<proteinExistence type="inferred from homology"/>
<dbReference type="Gene3D" id="1.20.970.10">
    <property type="entry name" value="Transferase, Pyrimidine Nucleoside Phosphorylase, Chain C"/>
    <property type="match status" value="1"/>
</dbReference>
<dbReference type="Pfam" id="PF07831">
    <property type="entry name" value="PYNP_C"/>
    <property type="match status" value="1"/>
</dbReference>
<dbReference type="GO" id="GO:0006206">
    <property type="term" value="P:pyrimidine nucleobase metabolic process"/>
    <property type="evidence" value="ECO:0007669"/>
    <property type="project" value="InterPro"/>
</dbReference>
<dbReference type="EC" id="2.4.2.4" evidence="3"/>
<reference evidence="9 10" key="1">
    <citation type="submission" date="2019-02" db="EMBL/GenBank/DDBJ databases">
        <title>Deep-cultivation of Planctomycetes and their phenomic and genomic characterization uncovers novel biology.</title>
        <authorList>
            <person name="Wiegand S."/>
            <person name="Jogler M."/>
            <person name="Boedeker C."/>
            <person name="Pinto D."/>
            <person name="Vollmers J."/>
            <person name="Rivas-Marin E."/>
            <person name="Kohn T."/>
            <person name="Peeters S.H."/>
            <person name="Heuer A."/>
            <person name="Rast P."/>
            <person name="Oberbeckmann S."/>
            <person name="Bunk B."/>
            <person name="Jeske O."/>
            <person name="Meyerdierks A."/>
            <person name="Storesund J.E."/>
            <person name="Kallscheuer N."/>
            <person name="Luecker S."/>
            <person name="Lage O.M."/>
            <person name="Pohl T."/>
            <person name="Merkel B.J."/>
            <person name="Hornburger P."/>
            <person name="Mueller R.-W."/>
            <person name="Bruemmer F."/>
            <person name="Labrenz M."/>
            <person name="Spormann A.M."/>
            <person name="Op den Camp H."/>
            <person name="Overmann J."/>
            <person name="Amann R."/>
            <person name="Jetten M.S.M."/>
            <person name="Mascher T."/>
            <person name="Medema M.H."/>
            <person name="Devos D.P."/>
            <person name="Kaster A.-K."/>
            <person name="Ovreas L."/>
            <person name="Rohde M."/>
            <person name="Galperin M.Y."/>
            <person name="Jogler C."/>
        </authorList>
    </citation>
    <scope>NUCLEOTIDE SEQUENCE [LARGE SCALE GENOMIC DNA]</scope>
    <source>
        <strain evidence="9 10">K23_9</strain>
    </source>
</reference>
<dbReference type="InterPro" id="IPR000053">
    <property type="entry name" value="Thymidine/pyrmidine_PPase"/>
</dbReference>
<comment type="similarity">
    <text evidence="1">Belongs to the thymidine/pyrimidine-nucleoside phosphorylase family.</text>
</comment>
<dbReference type="NCBIfam" id="NF004490">
    <property type="entry name" value="PRK05820.1"/>
    <property type="match status" value="1"/>
</dbReference>
<dbReference type="PANTHER" id="PTHR10515">
    <property type="entry name" value="THYMIDINE PHOSPHORYLASE"/>
    <property type="match status" value="1"/>
</dbReference>
<keyword evidence="5 9" id="KW-0808">Transferase</keyword>
<evidence type="ECO:0000256" key="3">
    <source>
        <dbReference type="ARBA" id="ARBA00011892"/>
    </source>
</evidence>
<dbReference type="InterPro" id="IPR036320">
    <property type="entry name" value="Glycosyl_Trfase_fam3_N_dom_sf"/>
</dbReference>
<dbReference type="InterPro" id="IPR000312">
    <property type="entry name" value="Glycosyl_Trfase_fam3"/>
</dbReference>
<dbReference type="PROSITE" id="PS00647">
    <property type="entry name" value="THYMID_PHOSPHORYLASE"/>
    <property type="match status" value="1"/>
</dbReference>
<dbReference type="Gene3D" id="3.40.1030.10">
    <property type="entry name" value="Nucleoside phosphorylase/phosphoribosyltransferase catalytic domain"/>
    <property type="match status" value="1"/>
</dbReference>
<dbReference type="GO" id="GO:0005829">
    <property type="term" value="C:cytosol"/>
    <property type="evidence" value="ECO:0007669"/>
    <property type="project" value="TreeGrafter"/>
</dbReference>
<accession>A0A517NX18</accession>
<dbReference type="FunFam" id="3.40.1030.10:FF:000003">
    <property type="entry name" value="Pyrimidine-nucleoside phosphorylase"/>
    <property type="match status" value="1"/>
</dbReference>
<dbReference type="Pfam" id="PF02885">
    <property type="entry name" value="Glycos_trans_3N"/>
    <property type="match status" value="1"/>
</dbReference>
<evidence type="ECO:0000313" key="10">
    <source>
        <dbReference type="Proteomes" id="UP000319817"/>
    </source>
</evidence>
<dbReference type="InterPro" id="IPR017872">
    <property type="entry name" value="Pyrmidine_PPase_CS"/>
</dbReference>
<evidence type="ECO:0000313" key="9">
    <source>
        <dbReference type="EMBL" id="QDT11673.1"/>
    </source>
</evidence>
<comment type="catalytic activity">
    <reaction evidence="6">
        <text>thymidine + phosphate = 2-deoxy-alpha-D-ribose 1-phosphate + thymine</text>
        <dbReference type="Rhea" id="RHEA:16037"/>
        <dbReference type="ChEBI" id="CHEBI:17748"/>
        <dbReference type="ChEBI" id="CHEBI:17821"/>
        <dbReference type="ChEBI" id="CHEBI:43474"/>
        <dbReference type="ChEBI" id="CHEBI:57259"/>
        <dbReference type="EC" id="2.4.2.4"/>
    </reaction>
</comment>
<dbReference type="PANTHER" id="PTHR10515:SF0">
    <property type="entry name" value="THYMIDINE PHOSPHORYLASE"/>
    <property type="match status" value="1"/>
</dbReference>
<evidence type="ECO:0000256" key="1">
    <source>
        <dbReference type="ARBA" id="ARBA00006915"/>
    </source>
</evidence>
<dbReference type="GO" id="GO:0009032">
    <property type="term" value="F:thymidine phosphorylase activity"/>
    <property type="evidence" value="ECO:0007669"/>
    <property type="project" value="UniProtKB-EC"/>
</dbReference>
<name>A0A517NX18_9BACT</name>
<gene>
    <name evidence="9" type="primary">pdp</name>
    <name evidence="9" type="ORF">K239x_36730</name>
</gene>
<dbReference type="GO" id="GO:0006213">
    <property type="term" value="P:pyrimidine nucleoside metabolic process"/>
    <property type="evidence" value="ECO:0007669"/>
    <property type="project" value="InterPro"/>
</dbReference>
<organism evidence="9 10">
    <name type="scientific">Stieleria marina</name>
    <dbReference type="NCBI Taxonomy" id="1930275"/>
    <lineage>
        <taxon>Bacteria</taxon>
        <taxon>Pseudomonadati</taxon>
        <taxon>Planctomycetota</taxon>
        <taxon>Planctomycetia</taxon>
        <taxon>Pirellulales</taxon>
        <taxon>Pirellulaceae</taxon>
        <taxon>Stieleria</taxon>
    </lineage>
</organism>
<protein>
    <recommendedName>
        <fullName evidence="3">thymidine phosphorylase</fullName>
        <ecNumber evidence="3">2.4.2.4</ecNumber>
    </recommendedName>
</protein>
<dbReference type="GO" id="GO:0004645">
    <property type="term" value="F:1,4-alpha-oligoglucan phosphorylase activity"/>
    <property type="evidence" value="ECO:0007669"/>
    <property type="project" value="InterPro"/>
</dbReference>
<sequence>MLTATVLSKKRWGQELSADEIRFLIDGFCDGSVADYQMAAFAMAVCINGMTQSETATLTHAMRDSGIQLPRSTDGPDADKQAPDKQATNRQTRPRIDKHSTGGLGDKVSLILAPLLAEVGGMVPMISGRGLGLTGGTLDKLESIPGFQTQLSIQRSTEVLQKVGAFIVGASQEIAPADRKLYSLRDVTATVDSIPLITASILSKKLAANLDALVMDVKVGRAAAMKSLPDAMKLSQSIIEVGQQAGLPTSVIISDMDQPLGKAVGNALEVIESIEVLTGGGPAEVRTLTIELAADLLMSVGLANHRPAAIERLESAIDSGRAMQRFDQMVHAQGGDLSALPPVAPAWEVRSDHDGHLSDLDCQAIGEMVVEIGGGRRKIDDTIDPTVGIMVHARIGDTLTRGQPVFSVHCPRNLAESATQRLKSAFQVADTAVPARRLIMRRLSKKDFPAEADCRLD</sequence>
<dbReference type="RefSeq" id="WP_145419469.1">
    <property type="nucleotide sequence ID" value="NZ_CP036526.1"/>
</dbReference>
<evidence type="ECO:0000259" key="8">
    <source>
        <dbReference type="SMART" id="SM00941"/>
    </source>
</evidence>
<dbReference type="SUPFAM" id="SSF54680">
    <property type="entry name" value="Pyrimidine nucleoside phosphorylase C-terminal domain"/>
    <property type="match status" value="1"/>
</dbReference>
<dbReference type="SMART" id="SM00941">
    <property type="entry name" value="PYNP_C"/>
    <property type="match status" value="1"/>
</dbReference>
<dbReference type="Proteomes" id="UP000319817">
    <property type="component" value="Chromosome"/>
</dbReference>
<comment type="subunit">
    <text evidence="2">Homodimer.</text>
</comment>
<evidence type="ECO:0000256" key="6">
    <source>
        <dbReference type="ARBA" id="ARBA00048550"/>
    </source>
</evidence>
<dbReference type="InterPro" id="IPR035902">
    <property type="entry name" value="Nuc_phospho_transferase"/>
</dbReference>
<feature type="domain" description="Pyrimidine nucleoside phosphorylase C-terminal" evidence="8">
    <location>
        <begin position="356"/>
        <end position="429"/>
    </location>
</feature>
<dbReference type="InterPro" id="IPR017459">
    <property type="entry name" value="Glycosyl_Trfase_fam3_N_dom"/>
</dbReference>
<dbReference type="AlphaFoldDB" id="A0A517NX18"/>
<feature type="region of interest" description="Disordered" evidence="7">
    <location>
        <begin position="66"/>
        <end position="102"/>
    </location>
</feature>
<dbReference type="Gene3D" id="3.90.1170.30">
    <property type="entry name" value="Pyrimidine nucleoside phosphorylase-like, C-terminal domain"/>
    <property type="match status" value="1"/>
</dbReference>
<keyword evidence="10" id="KW-1185">Reference proteome</keyword>
<dbReference type="NCBIfam" id="TIGR02644">
    <property type="entry name" value="Y_phosphoryl"/>
    <property type="match status" value="1"/>
</dbReference>
<keyword evidence="4 9" id="KW-0328">Glycosyltransferase</keyword>
<dbReference type="PIRSF" id="PIRSF000478">
    <property type="entry name" value="TP_PyNP"/>
    <property type="match status" value="1"/>
</dbReference>
<dbReference type="InterPro" id="IPR036566">
    <property type="entry name" value="PYNP-like_C_sf"/>
</dbReference>